<name>A0ABT1HJS8_9NOCA</name>
<dbReference type="RefSeq" id="WP_253663124.1">
    <property type="nucleotide sequence ID" value="NZ_BAAAJQ010000003.1"/>
</dbReference>
<reference evidence="1 2" key="1">
    <citation type="submission" date="2022-06" db="EMBL/GenBank/DDBJ databases">
        <title>Genomic Encyclopedia of Archaeal and Bacterial Type Strains, Phase II (KMG-II): from individual species to whole genera.</title>
        <authorList>
            <person name="Goeker M."/>
        </authorList>
    </citation>
    <scope>NUCLEOTIDE SEQUENCE [LARGE SCALE GENOMIC DNA]</scope>
    <source>
        <strain evidence="1 2">DSM 44693</strain>
    </source>
</reference>
<protein>
    <submittedName>
        <fullName evidence="1">Uncharacterized protein</fullName>
    </submittedName>
</protein>
<dbReference type="EMBL" id="JAMTCJ010000004">
    <property type="protein sequence ID" value="MCP2178177.1"/>
    <property type="molecule type" value="Genomic_DNA"/>
</dbReference>
<keyword evidence="2" id="KW-1185">Reference proteome</keyword>
<evidence type="ECO:0000313" key="1">
    <source>
        <dbReference type="EMBL" id="MCP2178177.1"/>
    </source>
</evidence>
<evidence type="ECO:0000313" key="2">
    <source>
        <dbReference type="Proteomes" id="UP001206895"/>
    </source>
</evidence>
<sequence>MEPILTADLDALRSLADKQRRSAATLRDIDLHSVLREAHRALDGSQTAEQCGRAGAAAESAIAVVAARVESLSEANRRAADTLGVADSDHASAIRALTNAA</sequence>
<comment type="caution">
    <text evidence="1">The sequence shown here is derived from an EMBL/GenBank/DDBJ whole genome shotgun (WGS) entry which is preliminary data.</text>
</comment>
<organism evidence="1 2">
    <name type="scientific">Williamsia maris</name>
    <dbReference type="NCBI Taxonomy" id="72806"/>
    <lineage>
        <taxon>Bacteria</taxon>
        <taxon>Bacillati</taxon>
        <taxon>Actinomycetota</taxon>
        <taxon>Actinomycetes</taxon>
        <taxon>Mycobacteriales</taxon>
        <taxon>Nocardiaceae</taxon>
        <taxon>Williamsia</taxon>
    </lineage>
</organism>
<gene>
    <name evidence="1" type="ORF">LX13_004018</name>
</gene>
<proteinExistence type="predicted"/>
<accession>A0ABT1HJS8</accession>
<dbReference type="Proteomes" id="UP001206895">
    <property type="component" value="Unassembled WGS sequence"/>
</dbReference>